<dbReference type="OrthoDB" id="1109891at2759"/>
<dbReference type="PANTHER" id="PTHR33116">
    <property type="entry name" value="REVERSE TRANSCRIPTASE ZINC-BINDING DOMAIN-CONTAINING PROTEIN-RELATED-RELATED"/>
    <property type="match status" value="1"/>
</dbReference>
<dbReference type="AlphaFoldDB" id="A0A8X7VI24"/>
<keyword evidence="2" id="KW-1185">Reference proteome</keyword>
<accession>A0A8X7VI24</accession>
<comment type="caution">
    <text evidence="1">The sequence shown here is derived from an EMBL/GenBank/DDBJ whole genome shotgun (WGS) entry which is preliminary data.</text>
</comment>
<protein>
    <recommendedName>
        <fullName evidence="3">Reverse transcriptase domain-containing protein</fullName>
    </recommendedName>
</protein>
<evidence type="ECO:0008006" key="3">
    <source>
        <dbReference type="Google" id="ProtNLM"/>
    </source>
</evidence>
<dbReference type="PANTHER" id="PTHR33116:SF80">
    <property type="entry name" value="REVERSE TRANSCRIPTASE ZINC-BINDING DOMAIN-CONTAINING PROTEIN"/>
    <property type="match status" value="1"/>
</dbReference>
<dbReference type="EMBL" id="JAAMPC010000005">
    <property type="protein sequence ID" value="KAG2311780.1"/>
    <property type="molecule type" value="Genomic_DNA"/>
</dbReference>
<dbReference type="Proteomes" id="UP000886595">
    <property type="component" value="Unassembled WGS sequence"/>
</dbReference>
<proteinExistence type="predicted"/>
<evidence type="ECO:0000313" key="2">
    <source>
        <dbReference type="Proteomes" id="UP000886595"/>
    </source>
</evidence>
<name>A0A8X7VI24_BRACI</name>
<sequence length="145" mass="16267">MFADDVMVFFDGNSNSLHGISECLDDFASWSGLQMNVSKMELFTSGLDQRESAAISSYGFTSGTLPIRYLGLLLVVWKLKINEYTPLMIKITESMRAWAVKLLSFAGRLQLIRTVIFGIINFWTSAYMLPKGCIKAIESLCAKFL</sequence>
<gene>
    <name evidence="1" type="ORF">Bca52824_023337</name>
</gene>
<organism evidence="1 2">
    <name type="scientific">Brassica carinata</name>
    <name type="common">Ethiopian mustard</name>
    <name type="synonym">Abyssinian cabbage</name>
    <dbReference type="NCBI Taxonomy" id="52824"/>
    <lineage>
        <taxon>Eukaryota</taxon>
        <taxon>Viridiplantae</taxon>
        <taxon>Streptophyta</taxon>
        <taxon>Embryophyta</taxon>
        <taxon>Tracheophyta</taxon>
        <taxon>Spermatophyta</taxon>
        <taxon>Magnoliopsida</taxon>
        <taxon>eudicotyledons</taxon>
        <taxon>Gunneridae</taxon>
        <taxon>Pentapetalae</taxon>
        <taxon>rosids</taxon>
        <taxon>malvids</taxon>
        <taxon>Brassicales</taxon>
        <taxon>Brassicaceae</taxon>
        <taxon>Brassiceae</taxon>
        <taxon>Brassica</taxon>
    </lineage>
</organism>
<reference evidence="1 2" key="1">
    <citation type="submission" date="2020-02" db="EMBL/GenBank/DDBJ databases">
        <authorList>
            <person name="Ma Q."/>
            <person name="Huang Y."/>
            <person name="Song X."/>
            <person name="Pei D."/>
        </authorList>
    </citation>
    <scope>NUCLEOTIDE SEQUENCE [LARGE SCALE GENOMIC DNA]</scope>
    <source>
        <strain evidence="1">Sxm20200214</strain>
        <tissue evidence="1">Leaf</tissue>
    </source>
</reference>
<evidence type="ECO:0000313" key="1">
    <source>
        <dbReference type="EMBL" id="KAG2311780.1"/>
    </source>
</evidence>